<keyword evidence="2" id="KW-1133">Transmembrane helix</keyword>
<evidence type="ECO:0000313" key="4">
    <source>
        <dbReference type="Proteomes" id="UP000029481"/>
    </source>
</evidence>
<keyword evidence="2" id="KW-0812">Transmembrane</keyword>
<dbReference type="EMBL" id="CP009451">
    <property type="protein sequence ID" value="AIR05040.1"/>
    <property type="molecule type" value="Genomic_DNA"/>
</dbReference>
<feature type="compositionally biased region" description="Polar residues" evidence="1">
    <location>
        <begin position="116"/>
        <end position="125"/>
    </location>
</feature>
<protein>
    <submittedName>
        <fullName evidence="3">Uncharacterized protein</fullName>
    </submittedName>
</protein>
<feature type="transmembrane region" description="Helical" evidence="2">
    <location>
        <begin position="62"/>
        <end position="84"/>
    </location>
</feature>
<keyword evidence="4" id="KW-1185">Reference proteome</keyword>
<reference evidence="3 4" key="1">
    <citation type="submission" date="2014-09" db="EMBL/GenBank/DDBJ databases">
        <title>Cedecea neteri SSMD04 Genome Sequencing.</title>
        <authorList>
            <person name="Tan J.-Y."/>
        </authorList>
    </citation>
    <scope>NUCLEOTIDE SEQUENCE [LARGE SCALE GENOMIC DNA]</scope>
    <source>
        <strain evidence="3 4">SSMD04</strain>
    </source>
</reference>
<feature type="compositionally biased region" description="Low complexity" evidence="1">
    <location>
        <begin position="99"/>
        <end position="115"/>
    </location>
</feature>
<dbReference type="Proteomes" id="UP000029481">
    <property type="component" value="Chromosome"/>
</dbReference>
<proteinExistence type="predicted"/>
<sequence>MVFFHVFLSSLRFLSNRFYCFFMMLFSRLSLLCCRRFYCFFVVLFGSLSFLLGRWLSGFFMMLFSGLSFLNGSFFVFLMVRYFCRWNFSSRCSGGGCRSSGWCGSGSVSSESSGRQTHSSGNNQS</sequence>
<keyword evidence="2" id="KW-0472">Membrane</keyword>
<feature type="region of interest" description="Disordered" evidence="1">
    <location>
        <begin position="92"/>
        <end position="125"/>
    </location>
</feature>
<evidence type="ECO:0000256" key="1">
    <source>
        <dbReference type="SAM" id="MobiDB-lite"/>
    </source>
</evidence>
<dbReference type="KEGG" id="cnt:JT31_10565"/>
<dbReference type="AlphaFoldDB" id="A0A089REW5"/>
<feature type="transmembrane region" description="Helical" evidence="2">
    <location>
        <begin position="37"/>
        <end position="56"/>
    </location>
</feature>
<name>A0A089REW5_9ENTR</name>
<evidence type="ECO:0000313" key="3">
    <source>
        <dbReference type="EMBL" id="AIR05040.1"/>
    </source>
</evidence>
<evidence type="ECO:0000256" key="2">
    <source>
        <dbReference type="SAM" id="Phobius"/>
    </source>
</evidence>
<gene>
    <name evidence="3" type="ORF">JT31_10565</name>
</gene>
<organism evidence="3 4">
    <name type="scientific">Cedecea neteri</name>
    <dbReference type="NCBI Taxonomy" id="158822"/>
    <lineage>
        <taxon>Bacteria</taxon>
        <taxon>Pseudomonadati</taxon>
        <taxon>Pseudomonadota</taxon>
        <taxon>Gammaproteobacteria</taxon>
        <taxon>Enterobacterales</taxon>
        <taxon>Enterobacteriaceae</taxon>
        <taxon>Cedecea</taxon>
    </lineage>
</organism>
<accession>A0A089REW5</accession>